<reference evidence="1" key="1">
    <citation type="submission" date="2020-11" db="EMBL/GenBank/DDBJ databases">
        <title>Bacterial whole genome sequence for Panacibacter sp. DH6.</title>
        <authorList>
            <person name="Le V."/>
            <person name="Ko S."/>
            <person name="Ahn C.-Y."/>
            <person name="Oh H.-M."/>
        </authorList>
    </citation>
    <scope>NUCLEOTIDE SEQUENCE</scope>
    <source>
        <strain evidence="1">DH6</strain>
    </source>
</reference>
<keyword evidence="2" id="KW-1185">Reference proteome</keyword>
<proteinExistence type="predicted"/>
<evidence type="ECO:0000313" key="2">
    <source>
        <dbReference type="Proteomes" id="UP000628448"/>
    </source>
</evidence>
<evidence type="ECO:0000313" key="1">
    <source>
        <dbReference type="EMBL" id="MBG9377258.1"/>
    </source>
</evidence>
<name>A0A931E8U1_9BACT</name>
<dbReference type="EMBL" id="JADWYR010000002">
    <property type="protein sequence ID" value="MBG9377258.1"/>
    <property type="molecule type" value="Genomic_DNA"/>
</dbReference>
<dbReference type="RefSeq" id="WP_196991351.1">
    <property type="nucleotide sequence ID" value="NZ_JADWYR010000002.1"/>
</dbReference>
<dbReference type="Proteomes" id="UP000628448">
    <property type="component" value="Unassembled WGS sequence"/>
</dbReference>
<gene>
    <name evidence="1" type="ORF">I5907_13535</name>
</gene>
<organism evidence="1 2">
    <name type="scientific">Panacibacter microcysteis</name>
    <dbReference type="NCBI Taxonomy" id="2793269"/>
    <lineage>
        <taxon>Bacteria</taxon>
        <taxon>Pseudomonadati</taxon>
        <taxon>Bacteroidota</taxon>
        <taxon>Chitinophagia</taxon>
        <taxon>Chitinophagales</taxon>
        <taxon>Chitinophagaceae</taxon>
        <taxon>Panacibacter</taxon>
    </lineage>
</organism>
<comment type="caution">
    <text evidence="1">The sequence shown here is derived from an EMBL/GenBank/DDBJ whole genome shotgun (WGS) entry which is preliminary data.</text>
</comment>
<sequence>MKNDKNLQFITRSISDTGQLIIYRNFGNDRKQAIGIKNEFQVDEDGLLHIPLSSQYEENITTSVFPVELFFYKKGKPFYLTANGFAMKEKSEENSQLSVKMENVEFVDTADYSNNSFGGFLRKSVKMMASFM</sequence>
<dbReference type="AlphaFoldDB" id="A0A931E8U1"/>
<protein>
    <submittedName>
        <fullName evidence="1">Uncharacterized protein</fullName>
    </submittedName>
</protein>
<accession>A0A931E8U1</accession>